<dbReference type="InterPro" id="IPR001757">
    <property type="entry name" value="P_typ_ATPase"/>
</dbReference>
<evidence type="ECO:0000256" key="6">
    <source>
        <dbReference type="ARBA" id="ARBA00022840"/>
    </source>
</evidence>
<dbReference type="GO" id="GO:0046872">
    <property type="term" value="F:metal ion binding"/>
    <property type="evidence" value="ECO:0007669"/>
    <property type="project" value="UniProtKB-KW"/>
</dbReference>
<keyword evidence="10" id="KW-1003">Cell membrane</keyword>
<feature type="compositionally biased region" description="Basic residues" evidence="11">
    <location>
        <begin position="184"/>
        <end position="195"/>
    </location>
</feature>
<evidence type="ECO:0000256" key="10">
    <source>
        <dbReference type="RuleBase" id="RU362081"/>
    </source>
</evidence>
<dbReference type="InterPro" id="IPR044492">
    <property type="entry name" value="P_typ_ATPase_HD_dom"/>
</dbReference>
<dbReference type="SUPFAM" id="SSF56784">
    <property type="entry name" value="HAD-like"/>
    <property type="match status" value="1"/>
</dbReference>
<dbReference type="Pfam" id="PF00702">
    <property type="entry name" value="Hydrolase"/>
    <property type="match status" value="1"/>
</dbReference>
<dbReference type="SUPFAM" id="SSF81665">
    <property type="entry name" value="Calcium ATPase, transmembrane domain M"/>
    <property type="match status" value="1"/>
</dbReference>
<keyword evidence="3 10" id="KW-0812">Transmembrane</keyword>
<dbReference type="AlphaFoldDB" id="A0A8J7PAX6"/>
<keyword evidence="9 10" id="KW-0472">Membrane</keyword>
<reference evidence="13" key="1">
    <citation type="submission" date="2021-02" db="EMBL/GenBank/DDBJ databases">
        <title>Genome-Resolved Metagenomics of a Microbial Community Performing Photosynthetic Biological Nutrient Removal.</title>
        <authorList>
            <person name="Mcdaniel E.A."/>
        </authorList>
    </citation>
    <scope>NUCLEOTIDE SEQUENCE</scope>
    <source>
        <strain evidence="13">UWPOB_OBS1</strain>
    </source>
</reference>
<dbReference type="EMBL" id="JAFLCK010000002">
    <property type="protein sequence ID" value="MBN8659261.1"/>
    <property type="molecule type" value="Genomic_DNA"/>
</dbReference>
<name>A0A8J7PAX6_9BACT</name>
<dbReference type="Gene3D" id="3.30.70.100">
    <property type="match status" value="2"/>
</dbReference>
<feature type="compositionally biased region" description="Basic and acidic residues" evidence="11">
    <location>
        <begin position="196"/>
        <end position="208"/>
    </location>
</feature>
<dbReference type="PRINTS" id="PR00119">
    <property type="entry name" value="CATATPASE"/>
</dbReference>
<dbReference type="PRINTS" id="PR00941">
    <property type="entry name" value="CDATPASE"/>
</dbReference>
<dbReference type="InterPro" id="IPR018303">
    <property type="entry name" value="ATPase_P-typ_P_site"/>
</dbReference>
<dbReference type="SFLD" id="SFLDG00002">
    <property type="entry name" value="C1.7:_P-type_atpase_like"/>
    <property type="match status" value="1"/>
</dbReference>
<keyword evidence="7" id="KW-1278">Translocase</keyword>
<dbReference type="SFLD" id="SFLDS00003">
    <property type="entry name" value="Haloacid_Dehalogenase"/>
    <property type="match status" value="1"/>
</dbReference>
<dbReference type="Pfam" id="PF00122">
    <property type="entry name" value="E1-E2_ATPase"/>
    <property type="match status" value="1"/>
</dbReference>
<organism evidence="13 14">
    <name type="scientific">Candidatus Obscuribacter phosphatis</name>
    <dbReference type="NCBI Taxonomy" id="1906157"/>
    <lineage>
        <taxon>Bacteria</taxon>
        <taxon>Bacillati</taxon>
        <taxon>Candidatus Melainabacteria</taxon>
        <taxon>Candidatus Obscuribacterales</taxon>
        <taxon>Candidatus Obscuribacteraceae</taxon>
        <taxon>Candidatus Obscuribacter</taxon>
    </lineage>
</organism>
<dbReference type="InterPro" id="IPR027256">
    <property type="entry name" value="P-typ_ATPase_IB"/>
</dbReference>
<comment type="caution">
    <text evidence="13">The sequence shown here is derived from an EMBL/GenBank/DDBJ whole genome shotgun (WGS) entry which is preliminary data.</text>
</comment>
<evidence type="ECO:0000313" key="13">
    <source>
        <dbReference type="EMBL" id="MBN8659261.1"/>
    </source>
</evidence>
<evidence type="ECO:0000256" key="2">
    <source>
        <dbReference type="ARBA" id="ARBA00006024"/>
    </source>
</evidence>
<dbReference type="NCBIfam" id="TIGR01512">
    <property type="entry name" value="ATPase-IB2_Cd"/>
    <property type="match status" value="1"/>
</dbReference>
<evidence type="ECO:0000256" key="1">
    <source>
        <dbReference type="ARBA" id="ARBA00004651"/>
    </source>
</evidence>
<feature type="transmembrane region" description="Helical" evidence="10">
    <location>
        <begin position="408"/>
        <end position="425"/>
    </location>
</feature>
<dbReference type="InterPro" id="IPR023214">
    <property type="entry name" value="HAD_sf"/>
</dbReference>
<evidence type="ECO:0000256" key="4">
    <source>
        <dbReference type="ARBA" id="ARBA00022723"/>
    </source>
</evidence>
<dbReference type="PROSITE" id="PS50846">
    <property type="entry name" value="HMA_2"/>
    <property type="match status" value="1"/>
</dbReference>
<dbReference type="NCBIfam" id="TIGR01494">
    <property type="entry name" value="ATPase_P-type"/>
    <property type="match status" value="1"/>
</dbReference>
<protein>
    <submittedName>
        <fullName evidence="13">Cadmium-translocating P-type ATPase</fullName>
    </submittedName>
</protein>
<dbReference type="GO" id="GO:0016887">
    <property type="term" value="F:ATP hydrolysis activity"/>
    <property type="evidence" value="ECO:0007669"/>
    <property type="project" value="InterPro"/>
</dbReference>
<keyword evidence="5 10" id="KW-0547">Nucleotide-binding</keyword>
<dbReference type="InterPro" id="IPR036163">
    <property type="entry name" value="HMA_dom_sf"/>
</dbReference>
<evidence type="ECO:0000256" key="3">
    <source>
        <dbReference type="ARBA" id="ARBA00022692"/>
    </source>
</evidence>
<feature type="region of interest" description="Disordered" evidence="11">
    <location>
        <begin position="129"/>
        <end position="208"/>
    </location>
</feature>
<feature type="transmembrane region" description="Helical" evidence="10">
    <location>
        <begin position="378"/>
        <end position="396"/>
    </location>
</feature>
<dbReference type="InterPro" id="IPR023298">
    <property type="entry name" value="ATPase_P-typ_TM_dom_sf"/>
</dbReference>
<keyword evidence="8 10" id="KW-1133">Transmembrane helix</keyword>
<evidence type="ECO:0000256" key="5">
    <source>
        <dbReference type="ARBA" id="ARBA00022741"/>
    </source>
</evidence>
<feature type="transmembrane region" description="Helical" evidence="10">
    <location>
        <begin position="636"/>
        <end position="659"/>
    </location>
</feature>
<feature type="compositionally biased region" description="Basic and acidic residues" evidence="11">
    <location>
        <begin position="1"/>
        <end position="60"/>
    </location>
</feature>
<feature type="region of interest" description="Disordered" evidence="11">
    <location>
        <begin position="1"/>
        <end position="113"/>
    </location>
</feature>
<feature type="compositionally biased region" description="Basic and acidic residues" evidence="11">
    <location>
        <begin position="74"/>
        <end position="113"/>
    </location>
</feature>
<evidence type="ECO:0000313" key="14">
    <source>
        <dbReference type="Proteomes" id="UP000664277"/>
    </source>
</evidence>
<dbReference type="Gene3D" id="3.40.1110.10">
    <property type="entry name" value="Calcium-transporting ATPase, cytoplasmic domain N"/>
    <property type="match status" value="1"/>
</dbReference>
<accession>A0A8J7PAX6</accession>
<comment type="similarity">
    <text evidence="2 10">Belongs to the cation transport ATPase (P-type) (TC 3.A.3) family. Type IB subfamily.</text>
</comment>
<dbReference type="InterPro" id="IPR006121">
    <property type="entry name" value="HMA_dom"/>
</dbReference>
<comment type="subcellular location">
    <subcellularLocation>
        <location evidence="1">Cell membrane</location>
        <topology evidence="1">Multi-pass membrane protein</topology>
    </subcellularLocation>
</comment>
<evidence type="ECO:0000259" key="12">
    <source>
        <dbReference type="PROSITE" id="PS50846"/>
    </source>
</evidence>
<keyword evidence="6 10" id="KW-0067">ATP-binding</keyword>
<feature type="transmembrane region" description="Helical" evidence="10">
    <location>
        <begin position="606"/>
        <end position="624"/>
    </location>
</feature>
<keyword evidence="4 10" id="KW-0479">Metal-binding</keyword>
<dbReference type="InterPro" id="IPR059000">
    <property type="entry name" value="ATPase_P-type_domA"/>
</dbReference>
<feature type="transmembrane region" description="Helical" evidence="10">
    <location>
        <begin position="944"/>
        <end position="963"/>
    </location>
</feature>
<dbReference type="PANTHER" id="PTHR48085:SF5">
    <property type="entry name" value="CADMIUM_ZINC-TRANSPORTING ATPASE HMA4-RELATED"/>
    <property type="match status" value="1"/>
</dbReference>
<dbReference type="GO" id="GO:0005886">
    <property type="term" value="C:plasma membrane"/>
    <property type="evidence" value="ECO:0007669"/>
    <property type="project" value="UniProtKB-SubCell"/>
</dbReference>
<dbReference type="CDD" id="cd00371">
    <property type="entry name" value="HMA"/>
    <property type="match status" value="1"/>
</dbReference>
<feature type="compositionally biased region" description="Basic and acidic residues" evidence="11">
    <location>
        <begin position="138"/>
        <end position="183"/>
    </location>
</feature>
<dbReference type="SFLD" id="SFLDF00027">
    <property type="entry name" value="p-type_atpase"/>
    <property type="match status" value="1"/>
</dbReference>
<dbReference type="InterPro" id="IPR023299">
    <property type="entry name" value="ATPase_P-typ_cyto_dom_N"/>
</dbReference>
<gene>
    <name evidence="13" type="primary">cadA</name>
    <name evidence="13" type="ORF">J0M35_02785</name>
</gene>
<proteinExistence type="inferred from homology"/>
<dbReference type="GO" id="GO:0019829">
    <property type="term" value="F:ATPase-coupled monoatomic cation transmembrane transporter activity"/>
    <property type="evidence" value="ECO:0007669"/>
    <property type="project" value="InterPro"/>
</dbReference>
<dbReference type="SUPFAM" id="SSF81653">
    <property type="entry name" value="Calcium ATPase, transduction domain A"/>
    <property type="match status" value="1"/>
</dbReference>
<feature type="transmembrane region" description="Helical" evidence="10">
    <location>
        <begin position="437"/>
        <end position="468"/>
    </location>
</feature>
<evidence type="ECO:0000256" key="7">
    <source>
        <dbReference type="ARBA" id="ARBA00022967"/>
    </source>
</evidence>
<dbReference type="InterPro" id="IPR008250">
    <property type="entry name" value="ATPase_P-typ_transduc_dom_A_sf"/>
</dbReference>
<dbReference type="NCBIfam" id="TIGR01525">
    <property type="entry name" value="ATPase-IB_hvy"/>
    <property type="match status" value="1"/>
</dbReference>
<evidence type="ECO:0000256" key="8">
    <source>
        <dbReference type="ARBA" id="ARBA00022989"/>
    </source>
</evidence>
<evidence type="ECO:0000256" key="11">
    <source>
        <dbReference type="SAM" id="MobiDB-lite"/>
    </source>
</evidence>
<dbReference type="PANTHER" id="PTHR48085">
    <property type="entry name" value="CADMIUM/ZINC-TRANSPORTING ATPASE HMA2-RELATED"/>
    <property type="match status" value="1"/>
</dbReference>
<dbReference type="InterPro" id="IPR036412">
    <property type="entry name" value="HAD-like_sf"/>
</dbReference>
<dbReference type="FunFam" id="2.70.150.10:FF:000002">
    <property type="entry name" value="Copper-transporting ATPase 1, putative"/>
    <property type="match status" value="1"/>
</dbReference>
<dbReference type="Pfam" id="PF00403">
    <property type="entry name" value="HMA"/>
    <property type="match status" value="1"/>
</dbReference>
<dbReference type="GO" id="GO:0005524">
    <property type="term" value="F:ATP binding"/>
    <property type="evidence" value="ECO:0007669"/>
    <property type="project" value="UniProtKB-UniRule"/>
</dbReference>
<evidence type="ECO:0000256" key="9">
    <source>
        <dbReference type="ARBA" id="ARBA00023136"/>
    </source>
</evidence>
<dbReference type="Gene3D" id="3.40.50.1000">
    <property type="entry name" value="HAD superfamily/HAD-like"/>
    <property type="match status" value="1"/>
</dbReference>
<dbReference type="Proteomes" id="UP000664277">
    <property type="component" value="Unassembled WGS sequence"/>
</dbReference>
<sequence>MGSDEKKETNHEHKHEHGGCCGHDHGHEHKHDHDHEHEDNQIQDSHSHEAKVEPKGKELKVSIQLGKAQSNSNEHSHEHEHDHGSCDHDHGHEHSHEHKHDHGSCGHDHGHEHKNATAESKFLKVTVQNGVAPGNSCGHDHGHEHDHDHNHEHSSCGHDHGHEHDHDHNHEHDHSSCGHDHGHSHGGCGHHHHHEKPKDERVGHREAESGGNACQFNLDFILPGETDEIGRFEKLEKLLEEKLGISDVHLRKDSDRIELCIHYDPEIVQLSQILHLANSMGADVNKRYRQGTWFVRGMDSAQCAYMIEYALNRAKGVLQASVAYASERLVVEYDSTLISKRQIESKVKALNFDLEEPEKGHACSFHSHGGGLAPMLEIPLVIAAGVLLFVGFFLGIKEGAAAPVPTTFCIMALVAAGFFPVRGAINSIKQGMCDIETLMVLAAVGAGFTGAWFEGAFLLFLFSLGHGLEHRAMDKARRALEELGKLRPEKARLKVGEEIKEVLVTAVKRGDTIVIRPGDRVPLDGNILSGRTSLDEATITGESVPVAKGAGDSIYAGTINSEGAIEVRVTKLSGESVLARIIDMVAEAEAQKSPTQRLAQKMERKFVPLVLVASPALTIILMLMQTDFRTALLRGISLLVAASPCALAIATPAAVLAAVTRAARGGVLIKGGAYLEALGKVSAIAFDKTGTLTVGRPKIVSITPLNGISADEVLQRAASAESHSSHPLALAIIEAAKEKGLSIDNAESSEAIHGKGLKSLVKGVPISVGNLLLFEGSSIPEEVSKLVKELEESGQTIMVVKENETFVGVLGVADTVRSETKHVLSELKRLGIAKNIMLSGDNSTVAKAIGKELNMDEVKAPLLPDQKVSAVKAMAKQENVAMIGDGVNDAPALAAASVGIAMGGTGSDVALETADLVLMSEGLNKLPFAVKLARTATSTIKQNMVIALGVSAVLAIASILGLVQISEAVVLHEGSTLLVLANGLRLLRFKAD</sequence>
<dbReference type="PROSITE" id="PS00154">
    <property type="entry name" value="ATPASE_E1_E2"/>
    <property type="match status" value="1"/>
</dbReference>
<feature type="domain" description="HMA" evidence="12">
    <location>
        <begin position="289"/>
        <end position="355"/>
    </location>
</feature>
<dbReference type="Gene3D" id="2.70.150.10">
    <property type="entry name" value="Calcium-transporting ATPase, cytoplasmic transduction domain A"/>
    <property type="match status" value="1"/>
</dbReference>
<dbReference type="InterPro" id="IPR051014">
    <property type="entry name" value="Cation_Transport_ATPase_IB"/>
</dbReference>
<dbReference type="SUPFAM" id="SSF55008">
    <property type="entry name" value="HMA, heavy metal-associated domain"/>
    <property type="match status" value="1"/>
</dbReference>